<dbReference type="PIRSF" id="PIRSF031900">
    <property type="entry name" value="UCP031900"/>
    <property type="match status" value="1"/>
</dbReference>
<feature type="domain" description="Phytase-like" evidence="1">
    <location>
        <begin position="29"/>
        <end position="270"/>
    </location>
</feature>
<reference evidence="3" key="1">
    <citation type="journal article" date="2019" name="Int. J. Syst. Evol. Microbiol.">
        <title>The Global Catalogue of Microorganisms (GCM) 10K type strain sequencing project: providing services to taxonomists for standard genome sequencing and annotation.</title>
        <authorList>
            <consortium name="The Broad Institute Genomics Platform"/>
            <consortium name="The Broad Institute Genome Sequencing Center for Infectious Disease"/>
            <person name="Wu L."/>
            <person name="Ma J."/>
        </authorList>
    </citation>
    <scope>NUCLEOTIDE SEQUENCE [LARGE SCALE GENOMIC DNA]</scope>
    <source>
        <strain evidence="3">CGMCC 1.12922</strain>
    </source>
</reference>
<proteinExistence type="predicted"/>
<dbReference type="InterPro" id="IPR027372">
    <property type="entry name" value="Phytase-like_dom"/>
</dbReference>
<sequence>MLVAPATSAQDDGRADFASRFAWSIDDADFGGWSGLEIAPDGRRFFAVSDRGSFMSGTIRRDERNRIVAIDDVTLQPLPHSNGKPLPRYFTDSEGLAISHTGEVFVSFEAEHRVMRYPSVSLESATELPAHGSFERMKNNSSLEALAIDADGALYTMPERSGGANRPFPILRFKDGAWTRYHSLKREDDFLPVGADIGPDGRFYLLERTLVGIFGFAARVRSFEMTPQGLRNEMQLFRSPAGTHDNLEGLAVWRDDDGKIRLTMISDDNFRFFQKTEFVEYVIAE</sequence>
<comment type="caution">
    <text evidence="2">The sequence shown here is derived from an EMBL/GenBank/DDBJ whole genome shotgun (WGS) entry which is preliminary data.</text>
</comment>
<name>A0ABQ1QNP2_9RHOB</name>
<evidence type="ECO:0000313" key="3">
    <source>
        <dbReference type="Proteomes" id="UP000617355"/>
    </source>
</evidence>
<organism evidence="2 3">
    <name type="scientific">Sinisalibacter lacisalsi</name>
    <dbReference type="NCBI Taxonomy" id="1526570"/>
    <lineage>
        <taxon>Bacteria</taxon>
        <taxon>Pseudomonadati</taxon>
        <taxon>Pseudomonadota</taxon>
        <taxon>Alphaproteobacteria</taxon>
        <taxon>Rhodobacterales</taxon>
        <taxon>Roseobacteraceae</taxon>
        <taxon>Sinisalibacter</taxon>
    </lineage>
</organism>
<accession>A0ABQ1QNP2</accession>
<keyword evidence="3" id="KW-1185">Reference proteome</keyword>
<dbReference type="SUPFAM" id="SSF101898">
    <property type="entry name" value="NHL repeat"/>
    <property type="match status" value="1"/>
</dbReference>
<evidence type="ECO:0000259" key="1">
    <source>
        <dbReference type="Pfam" id="PF13449"/>
    </source>
</evidence>
<evidence type="ECO:0000313" key="2">
    <source>
        <dbReference type="EMBL" id="GGD36414.1"/>
    </source>
</evidence>
<dbReference type="EMBL" id="BMGI01000003">
    <property type="protein sequence ID" value="GGD36414.1"/>
    <property type="molecule type" value="Genomic_DNA"/>
</dbReference>
<dbReference type="Proteomes" id="UP000617355">
    <property type="component" value="Unassembled WGS sequence"/>
</dbReference>
<dbReference type="Pfam" id="PF13449">
    <property type="entry name" value="Phytase-like"/>
    <property type="match status" value="1"/>
</dbReference>
<dbReference type="InterPro" id="IPR014567">
    <property type="entry name" value="UCP031900"/>
</dbReference>
<protein>
    <recommendedName>
        <fullName evidence="1">Phytase-like domain-containing protein</fullName>
    </recommendedName>
</protein>
<gene>
    <name evidence="2" type="ORF">GCM10011358_20290</name>
</gene>